<keyword evidence="3 7" id="KW-0489">Methyltransferase</keyword>
<evidence type="ECO:0000256" key="4">
    <source>
        <dbReference type="ARBA" id="ARBA00022679"/>
    </source>
</evidence>
<sequence length="264" mass="30969">MSRRRLSQVFLTDTNILKKIVEDAGVKEGEWVLEIGPGKGYLTSELLKAGAKVIAIEVDEDLFKFLLKDFILFVDDRLFLFNADFLKVDLKEILSRFGISELKVISNIPYHITTPILEKLIYNRQYFPEIYLTVQREVAERITASPGNKVYGSLTVFVNLYYTPHIEFNISRYCFHPVPLVNSAFLKLLRKEEAKDMRDLERFVRRLFEGRRKKIRTLLRAMGYYTPTMETIFPSFLDKRPEELTISDFENIFRECVSIKDKVQ</sequence>
<dbReference type="InterPro" id="IPR020596">
    <property type="entry name" value="rRNA_Ade_Mease_Trfase_CS"/>
</dbReference>
<keyword evidence="4 7" id="KW-0808">Transferase</keyword>
<keyword evidence="5 7" id="KW-0949">S-adenosyl-L-methionine</keyword>
<dbReference type="CDD" id="cd02440">
    <property type="entry name" value="AdoMet_MTases"/>
    <property type="match status" value="1"/>
</dbReference>
<dbReference type="InterPro" id="IPR020598">
    <property type="entry name" value="rRNA_Ade_methylase_Trfase_N"/>
</dbReference>
<evidence type="ECO:0000256" key="1">
    <source>
        <dbReference type="ARBA" id="ARBA00022490"/>
    </source>
</evidence>
<comment type="function">
    <text evidence="7">Specifically dimethylates two adjacent adenosines (A1518 and A1519) in the loop of a conserved hairpin near the 3'-end of 16S rRNA in the 30S particle. May play a critical role in biogenesis of 30S subunits.</text>
</comment>
<reference evidence="10" key="1">
    <citation type="journal article" date="2020" name="mSystems">
        <title>Genome- and Community-Level Interaction Insights into Carbon Utilization and Element Cycling Functions of Hydrothermarchaeota in Hydrothermal Sediment.</title>
        <authorList>
            <person name="Zhou Z."/>
            <person name="Liu Y."/>
            <person name="Xu W."/>
            <person name="Pan J."/>
            <person name="Luo Z.H."/>
            <person name="Li M."/>
        </authorList>
    </citation>
    <scope>NUCLEOTIDE SEQUENCE [LARGE SCALE GENOMIC DNA]</scope>
    <source>
        <strain evidence="10">SpSt-69</strain>
    </source>
</reference>
<feature type="binding site" evidence="7 8">
    <location>
        <position position="84"/>
    </location>
    <ligand>
        <name>S-adenosyl-L-methionine</name>
        <dbReference type="ChEBI" id="CHEBI:59789"/>
    </ligand>
</feature>
<dbReference type="PANTHER" id="PTHR11727:SF7">
    <property type="entry name" value="DIMETHYLADENOSINE TRANSFERASE-RELATED"/>
    <property type="match status" value="1"/>
</dbReference>
<keyword evidence="1 7" id="KW-0963">Cytoplasm</keyword>
<feature type="binding site" evidence="7 8">
    <location>
        <position position="36"/>
    </location>
    <ligand>
        <name>S-adenosyl-L-methionine</name>
        <dbReference type="ChEBI" id="CHEBI:59789"/>
    </ligand>
</feature>
<dbReference type="GO" id="GO:0052908">
    <property type="term" value="F:16S rRNA (adenine(1518)-N(6)/adenine(1519)-N(6))-dimethyltransferase activity"/>
    <property type="evidence" value="ECO:0007669"/>
    <property type="project" value="UniProtKB-EC"/>
</dbReference>
<evidence type="ECO:0000256" key="8">
    <source>
        <dbReference type="PROSITE-ProRule" id="PRU01026"/>
    </source>
</evidence>
<dbReference type="Gene3D" id="3.40.50.150">
    <property type="entry name" value="Vaccinia Virus protein VP39"/>
    <property type="match status" value="1"/>
</dbReference>
<dbReference type="PANTHER" id="PTHR11727">
    <property type="entry name" value="DIMETHYLADENOSINE TRANSFERASE"/>
    <property type="match status" value="1"/>
</dbReference>
<dbReference type="InterPro" id="IPR001737">
    <property type="entry name" value="KsgA/Erm"/>
</dbReference>
<feature type="binding site" evidence="7 8">
    <location>
        <position position="11"/>
    </location>
    <ligand>
        <name>S-adenosyl-L-methionine</name>
        <dbReference type="ChEBI" id="CHEBI:59789"/>
    </ligand>
</feature>
<dbReference type="InterPro" id="IPR029063">
    <property type="entry name" value="SAM-dependent_MTases_sf"/>
</dbReference>
<feature type="binding site" evidence="7 8">
    <location>
        <position position="57"/>
    </location>
    <ligand>
        <name>S-adenosyl-L-methionine</name>
        <dbReference type="ChEBI" id="CHEBI:59789"/>
    </ligand>
</feature>
<comment type="catalytic activity">
    <reaction evidence="7">
        <text>adenosine(1518)/adenosine(1519) in 16S rRNA + 4 S-adenosyl-L-methionine = N(6)-dimethyladenosine(1518)/N(6)-dimethyladenosine(1519) in 16S rRNA + 4 S-adenosyl-L-homocysteine + 4 H(+)</text>
        <dbReference type="Rhea" id="RHEA:19609"/>
        <dbReference type="Rhea" id="RHEA-COMP:10232"/>
        <dbReference type="Rhea" id="RHEA-COMP:10233"/>
        <dbReference type="ChEBI" id="CHEBI:15378"/>
        <dbReference type="ChEBI" id="CHEBI:57856"/>
        <dbReference type="ChEBI" id="CHEBI:59789"/>
        <dbReference type="ChEBI" id="CHEBI:74411"/>
        <dbReference type="ChEBI" id="CHEBI:74493"/>
        <dbReference type="EC" id="2.1.1.182"/>
    </reaction>
</comment>
<evidence type="ECO:0000313" key="10">
    <source>
        <dbReference type="EMBL" id="HGL17391.1"/>
    </source>
</evidence>
<dbReference type="Gene3D" id="1.10.8.100">
    <property type="entry name" value="Ribosomal RNA adenine dimethylase-like, domain 2"/>
    <property type="match status" value="1"/>
</dbReference>
<accession>A0A7V3ZXT5</accession>
<feature type="domain" description="Ribosomal RNA adenine methylase transferase N-terminal" evidence="9">
    <location>
        <begin position="16"/>
        <end position="192"/>
    </location>
</feature>
<dbReference type="AlphaFoldDB" id="A0A7V3ZXT5"/>
<dbReference type="GO" id="GO:0005829">
    <property type="term" value="C:cytosol"/>
    <property type="evidence" value="ECO:0007669"/>
    <property type="project" value="TreeGrafter"/>
</dbReference>
<comment type="subcellular location">
    <subcellularLocation>
        <location evidence="7">Cytoplasm</location>
    </subcellularLocation>
</comment>
<dbReference type="InterPro" id="IPR023165">
    <property type="entry name" value="rRNA_Ade_diMease-like_C"/>
</dbReference>
<dbReference type="SMART" id="SM00650">
    <property type="entry name" value="rADc"/>
    <property type="match status" value="1"/>
</dbReference>
<dbReference type="PROSITE" id="PS51689">
    <property type="entry name" value="SAM_RNA_A_N6_MT"/>
    <property type="match status" value="1"/>
</dbReference>
<dbReference type="GO" id="GO:0003723">
    <property type="term" value="F:RNA binding"/>
    <property type="evidence" value="ECO:0007669"/>
    <property type="project" value="UniProtKB-UniRule"/>
</dbReference>
<evidence type="ECO:0000256" key="6">
    <source>
        <dbReference type="ARBA" id="ARBA00022884"/>
    </source>
</evidence>
<dbReference type="EC" id="2.1.1.182" evidence="7"/>
<proteinExistence type="inferred from homology"/>
<dbReference type="PROSITE" id="PS01131">
    <property type="entry name" value="RRNA_A_DIMETH"/>
    <property type="match status" value="1"/>
</dbReference>
<evidence type="ECO:0000256" key="7">
    <source>
        <dbReference type="HAMAP-Rule" id="MF_00607"/>
    </source>
</evidence>
<dbReference type="NCBIfam" id="TIGR00755">
    <property type="entry name" value="ksgA"/>
    <property type="match status" value="1"/>
</dbReference>
<comment type="similarity">
    <text evidence="7">Belongs to the class I-like SAM-binding methyltransferase superfamily. rRNA adenine N(6)-methyltransferase family. RsmA subfamily.</text>
</comment>
<protein>
    <recommendedName>
        <fullName evidence="7">Ribosomal RNA small subunit methyltransferase A</fullName>
        <ecNumber evidence="7">2.1.1.182</ecNumber>
    </recommendedName>
    <alternativeName>
        <fullName evidence="7">16S rRNA (adenine(1518)-N(6)/adenine(1519)-N(6))-dimethyltransferase</fullName>
    </alternativeName>
    <alternativeName>
        <fullName evidence="7">16S rRNA dimethyladenosine transferase</fullName>
    </alternativeName>
    <alternativeName>
        <fullName evidence="7">16S rRNA dimethylase</fullName>
    </alternativeName>
    <alternativeName>
        <fullName evidence="7">S-adenosylmethionine-6-N', N'-adenosyl(rRNA) dimethyltransferase</fullName>
    </alternativeName>
</protein>
<evidence type="ECO:0000256" key="5">
    <source>
        <dbReference type="ARBA" id="ARBA00022691"/>
    </source>
</evidence>
<keyword evidence="6 7" id="KW-0694">RNA-binding</keyword>
<evidence type="ECO:0000256" key="2">
    <source>
        <dbReference type="ARBA" id="ARBA00022552"/>
    </source>
</evidence>
<keyword evidence="2 7" id="KW-0698">rRNA processing</keyword>
<evidence type="ECO:0000256" key="3">
    <source>
        <dbReference type="ARBA" id="ARBA00022603"/>
    </source>
</evidence>
<name>A0A7V3ZXT5_UNCW3</name>
<dbReference type="InterPro" id="IPR011530">
    <property type="entry name" value="rRNA_adenine_dimethylase"/>
</dbReference>
<dbReference type="HAMAP" id="MF_00607">
    <property type="entry name" value="16SrRNA_methyltr_A"/>
    <property type="match status" value="1"/>
</dbReference>
<organism evidence="10">
    <name type="scientific">candidate division WOR-3 bacterium</name>
    <dbReference type="NCBI Taxonomy" id="2052148"/>
    <lineage>
        <taxon>Bacteria</taxon>
        <taxon>Bacteria division WOR-3</taxon>
    </lineage>
</organism>
<comment type="caution">
    <text evidence="10">The sequence shown here is derived from an EMBL/GenBank/DDBJ whole genome shotgun (WGS) entry which is preliminary data.</text>
</comment>
<comment type="caution">
    <text evidence="7 8">Lacks conserved residue(s) required for the propagation of feature annotation.</text>
</comment>
<dbReference type="EMBL" id="DTDJ01000025">
    <property type="protein sequence ID" value="HGL17391.1"/>
    <property type="molecule type" value="Genomic_DNA"/>
</dbReference>
<dbReference type="Pfam" id="PF00398">
    <property type="entry name" value="RrnaAD"/>
    <property type="match status" value="1"/>
</dbReference>
<gene>
    <name evidence="7 10" type="primary">rsmA</name>
    <name evidence="7" type="synonym">ksgA</name>
    <name evidence="10" type="ORF">ENU66_03545</name>
</gene>
<feature type="binding site" evidence="7 8">
    <location>
        <position position="107"/>
    </location>
    <ligand>
        <name>S-adenosyl-L-methionine</name>
        <dbReference type="ChEBI" id="CHEBI:59789"/>
    </ligand>
</feature>
<dbReference type="SUPFAM" id="SSF53335">
    <property type="entry name" value="S-adenosyl-L-methionine-dependent methyltransferases"/>
    <property type="match status" value="1"/>
</dbReference>
<evidence type="ECO:0000259" key="9">
    <source>
        <dbReference type="SMART" id="SM00650"/>
    </source>
</evidence>